<dbReference type="PANTHER" id="PTHR14859:SF15">
    <property type="entry name" value="ENDONUCLEASE_EXONUCLEASE_PHOSPHATASE DOMAIN-CONTAINING PROTEIN"/>
    <property type="match status" value="1"/>
</dbReference>
<evidence type="ECO:0000313" key="3">
    <source>
        <dbReference type="Proteomes" id="UP000253420"/>
    </source>
</evidence>
<dbReference type="Gene3D" id="3.60.10.10">
    <property type="entry name" value="Endonuclease/exonuclease/phosphatase"/>
    <property type="match status" value="1"/>
</dbReference>
<dbReference type="EMBL" id="QOZG01000002">
    <property type="protein sequence ID" value="RCS25095.1"/>
    <property type="molecule type" value="Genomic_DNA"/>
</dbReference>
<dbReference type="PANTHER" id="PTHR14859">
    <property type="entry name" value="CALCOFLUOR WHITE HYPERSENSITIVE PROTEIN PRECURSOR"/>
    <property type="match status" value="1"/>
</dbReference>
<reference evidence="2 3" key="1">
    <citation type="submission" date="2018-07" db="EMBL/GenBank/DDBJ databases">
        <title>The draft genome of Phyllobacterium salinisoli.</title>
        <authorList>
            <person name="Liu L."/>
            <person name="Li L."/>
            <person name="Zhang X."/>
            <person name="Liang L."/>
        </authorList>
    </citation>
    <scope>NUCLEOTIDE SEQUENCE [LARGE SCALE GENOMIC DNA]</scope>
    <source>
        <strain evidence="2 3">LLAN61</strain>
    </source>
</reference>
<dbReference type="InterPro" id="IPR051916">
    <property type="entry name" value="GPI-anchor_lipid_remodeler"/>
</dbReference>
<keyword evidence="3" id="KW-1185">Reference proteome</keyword>
<name>A0A368K905_9HYPH</name>
<accession>A0A368K905</accession>
<dbReference type="SUPFAM" id="SSF56219">
    <property type="entry name" value="DNase I-like"/>
    <property type="match status" value="1"/>
</dbReference>
<sequence length="273" mass="29715">MNSVRTNSDPSGISPCSSLKVLTYNVHSCRGTDGKVDPARIAKVIAHCSPDIIALQEVDVGRARTQGIDQARIIASHLRMEVHFHPALHLADEQYGDAILTALPSRLIRAGPLPSIGEPRGAIWVSVDLGGTELHVINTHLGLRRRERMNQVVTLLGPSWLGNPVCQNSPFVLLGDFNARPSSLAYRTIARQATDVQLDAKPRPQATFPSRFPLLRLDYIFVGNGIVSLESQVWSNALTRSASDHLPLAAKISVPLRPLQEITREGGLEAAMP</sequence>
<dbReference type="InterPro" id="IPR036691">
    <property type="entry name" value="Endo/exonu/phosph_ase_sf"/>
</dbReference>
<proteinExistence type="predicted"/>
<feature type="domain" description="Endonuclease/exonuclease/phosphatase" evidence="1">
    <location>
        <begin position="22"/>
        <end position="245"/>
    </location>
</feature>
<dbReference type="Proteomes" id="UP000253420">
    <property type="component" value="Unassembled WGS sequence"/>
</dbReference>
<evidence type="ECO:0000313" key="2">
    <source>
        <dbReference type="EMBL" id="RCS25095.1"/>
    </source>
</evidence>
<dbReference type="Pfam" id="PF03372">
    <property type="entry name" value="Exo_endo_phos"/>
    <property type="match status" value="1"/>
</dbReference>
<evidence type="ECO:0000259" key="1">
    <source>
        <dbReference type="Pfam" id="PF03372"/>
    </source>
</evidence>
<gene>
    <name evidence="2" type="ORF">DUT91_06625</name>
</gene>
<protein>
    <submittedName>
        <fullName evidence="2">EEP domain-containing protein</fullName>
    </submittedName>
</protein>
<dbReference type="RefSeq" id="WP_114439539.1">
    <property type="nucleotide sequence ID" value="NZ_QOZG01000002.1"/>
</dbReference>
<dbReference type="GO" id="GO:0016020">
    <property type="term" value="C:membrane"/>
    <property type="evidence" value="ECO:0007669"/>
    <property type="project" value="GOC"/>
</dbReference>
<dbReference type="GO" id="GO:0006506">
    <property type="term" value="P:GPI anchor biosynthetic process"/>
    <property type="evidence" value="ECO:0007669"/>
    <property type="project" value="TreeGrafter"/>
</dbReference>
<dbReference type="AlphaFoldDB" id="A0A368K905"/>
<comment type="caution">
    <text evidence="2">The sequence shown here is derived from an EMBL/GenBank/DDBJ whole genome shotgun (WGS) entry which is preliminary data.</text>
</comment>
<dbReference type="OrthoDB" id="9813425at2"/>
<organism evidence="2 3">
    <name type="scientific">Phyllobacterium salinisoli</name>
    <dbReference type="NCBI Taxonomy" id="1899321"/>
    <lineage>
        <taxon>Bacteria</taxon>
        <taxon>Pseudomonadati</taxon>
        <taxon>Pseudomonadota</taxon>
        <taxon>Alphaproteobacteria</taxon>
        <taxon>Hyphomicrobiales</taxon>
        <taxon>Phyllobacteriaceae</taxon>
        <taxon>Phyllobacterium</taxon>
    </lineage>
</organism>
<dbReference type="InterPro" id="IPR005135">
    <property type="entry name" value="Endo/exonuclease/phosphatase"/>
</dbReference>
<dbReference type="GO" id="GO:0003824">
    <property type="term" value="F:catalytic activity"/>
    <property type="evidence" value="ECO:0007669"/>
    <property type="project" value="InterPro"/>
</dbReference>